<protein>
    <submittedName>
        <fullName evidence="3">Uncharacterized protein</fullName>
    </submittedName>
</protein>
<feature type="coiled-coil region" evidence="1">
    <location>
        <begin position="322"/>
        <end position="366"/>
    </location>
</feature>
<feature type="signal peptide" evidence="2">
    <location>
        <begin position="1"/>
        <end position="19"/>
    </location>
</feature>
<keyword evidence="4" id="KW-1185">Reference proteome</keyword>
<proteinExistence type="predicted"/>
<dbReference type="Proteomes" id="UP001595962">
    <property type="component" value="Unassembled WGS sequence"/>
</dbReference>
<evidence type="ECO:0000313" key="4">
    <source>
        <dbReference type="Proteomes" id="UP001595962"/>
    </source>
</evidence>
<evidence type="ECO:0000256" key="2">
    <source>
        <dbReference type="SAM" id="SignalP"/>
    </source>
</evidence>
<gene>
    <name evidence="3" type="ORF">ACFO3I_06170</name>
</gene>
<feature type="chain" id="PRO_5046792041" evidence="2">
    <location>
        <begin position="20"/>
        <end position="496"/>
    </location>
</feature>
<reference evidence="4" key="1">
    <citation type="journal article" date="2019" name="Int. J. Syst. Evol. Microbiol.">
        <title>The Global Catalogue of Microorganisms (GCM) 10K type strain sequencing project: providing services to taxonomists for standard genome sequencing and annotation.</title>
        <authorList>
            <consortium name="The Broad Institute Genomics Platform"/>
            <consortium name="The Broad Institute Genome Sequencing Center for Infectious Disease"/>
            <person name="Wu L."/>
            <person name="Ma J."/>
        </authorList>
    </citation>
    <scope>NUCLEOTIDE SEQUENCE [LARGE SCALE GENOMIC DNA]</scope>
    <source>
        <strain evidence="4">DT28</strain>
    </source>
</reference>
<dbReference type="EMBL" id="JBHSGB010000006">
    <property type="protein sequence ID" value="MFC4654603.1"/>
    <property type="molecule type" value="Genomic_DNA"/>
</dbReference>
<comment type="caution">
    <text evidence="3">The sequence shown here is derived from an EMBL/GenBank/DDBJ whole genome shotgun (WGS) entry which is preliminary data.</text>
</comment>
<organism evidence="3 4">
    <name type="scientific">Rheinheimera marina</name>
    <dbReference type="NCBI Taxonomy" id="1774958"/>
    <lineage>
        <taxon>Bacteria</taxon>
        <taxon>Pseudomonadati</taxon>
        <taxon>Pseudomonadota</taxon>
        <taxon>Gammaproteobacteria</taxon>
        <taxon>Chromatiales</taxon>
        <taxon>Chromatiaceae</taxon>
        <taxon>Rheinheimera</taxon>
    </lineage>
</organism>
<evidence type="ECO:0000256" key="1">
    <source>
        <dbReference type="SAM" id="Coils"/>
    </source>
</evidence>
<dbReference type="RefSeq" id="WP_377332606.1">
    <property type="nucleotide sequence ID" value="NZ_JBHSGB010000006.1"/>
</dbReference>
<keyword evidence="1" id="KW-0175">Coiled coil</keyword>
<name>A0ABV9JK37_9GAMM</name>
<sequence length="496" mass="55401">MRVAFSSVALAVLSLTCQASELVFLADFDKDNQPLTILAGCQLDQSSPKAGSSALLCQNGSSALVTRQPVAEAGLLEFWVKPETAFTSYKINVLSSASVSVGAEWQQIGLIEVNPGQEGYTAHRLSIDDPGRKYIRLDMESQHGSVMLDQLSIQRILLDTALQKNEQRIITGILDKLQTNQNYELKKEALLGLGNNYAAQLETQRQYLEYANGIYSGITFVLAGSERNKMSNPMAYSSFRTILADAKRVSSPLQQARLNSMVKPFSDLGTATLTVVSGGLYAAFAEPFKSFLATAFDKSNYDNADLSRKDRKFAEENGLKVYEKAEQFLNELEKELVQVQQLENDLQNMQRLVDSFRKDLDKHLRDYVQHAGLARTQENYSRVMSKEEQVRARIAGEVSSSVGNRAVTLLNSNDSTELIQYMLKTSAQLEGMQEFKERFNQITSAAITFYDKFESSVASEKNPFTDAKDKAAWEAHAQKARTYIRQSKEAFSKAYM</sequence>
<accession>A0ABV9JK37</accession>
<keyword evidence="2" id="KW-0732">Signal</keyword>
<evidence type="ECO:0000313" key="3">
    <source>
        <dbReference type="EMBL" id="MFC4654603.1"/>
    </source>
</evidence>